<evidence type="ECO:0000313" key="2">
    <source>
        <dbReference type="Proteomes" id="UP001497680"/>
    </source>
</evidence>
<comment type="caution">
    <text evidence="1">The sequence shown here is derived from an EMBL/GenBank/DDBJ whole genome shotgun (WGS) entry which is preliminary data.</text>
</comment>
<dbReference type="EMBL" id="MU394430">
    <property type="protein sequence ID" value="KAI6080638.1"/>
    <property type="molecule type" value="Genomic_DNA"/>
</dbReference>
<evidence type="ECO:0000313" key="1">
    <source>
        <dbReference type="EMBL" id="KAI6080638.1"/>
    </source>
</evidence>
<gene>
    <name evidence="1" type="ORF">F4821DRAFT_53271</name>
</gene>
<proteinExistence type="predicted"/>
<dbReference type="Proteomes" id="UP001497680">
    <property type="component" value="Unassembled WGS sequence"/>
</dbReference>
<sequence length="375" mass="41965">MELDPKTEGHVDHAQPQQITAILRSIDELVKATFEANRAAMQQNASNPDDSFLRSRQSALLQSFKDMMVTVHSKVSKATHEVEMQLGPVAHADRSHIVTDSQLDDLTGIDAGSEPNQYLGRTDLNGKPSYKLRDFAAGVEDFQLVVDDSSVAAPLPEGPLVVLQATQRNVWVLQHAYATISKHKENLIKKYLDTIKPEAGVSRKFAREYYEEPGLINLPTKKKLGNLLDVKRTSSNHETHDLTLVLVSLDRATGNLQYVEPVTGVKISIDRSNGSNQYLILPMTEASMKKLYDAYRWTRNATSDLRREEREREFAAKQNGDLQGDIMDGLQKQLNSIGGKENGWVFGMKTGKTNDDVTSSGKKRRRMLDDDEGRD</sequence>
<keyword evidence="2" id="KW-1185">Reference proteome</keyword>
<name>A0ACC0CJM0_9PEZI</name>
<reference evidence="1 2" key="1">
    <citation type="journal article" date="2022" name="New Phytol.">
        <title>Ecological generalism drives hyperdiversity of secondary metabolite gene clusters in xylarialean endophytes.</title>
        <authorList>
            <person name="Franco M.E.E."/>
            <person name="Wisecaver J.H."/>
            <person name="Arnold A.E."/>
            <person name="Ju Y.M."/>
            <person name="Slot J.C."/>
            <person name="Ahrendt S."/>
            <person name="Moore L.P."/>
            <person name="Eastman K.E."/>
            <person name="Scott K."/>
            <person name="Konkel Z."/>
            <person name="Mondo S.J."/>
            <person name="Kuo A."/>
            <person name="Hayes R.D."/>
            <person name="Haridas S."/>
            <person name="Andreopoulos B."/>
            <person name="Riley R."/>
            <person name="LaButti K."/>
            <person name="Pangilinan J."/>
            <person name="Lipzen A."/>
            <person name="Amirebrahimi M."/>
            <person name="Yan J."/>
            <person name="Adam C."/>
            <person name="Keymanesh K."/>
            <person name="Ng V."/>
            <person name="Louie K."/>
            <person name="Northen T."/>
            <person name="Drula E."/>
            <person name="Henrissat B."/>
            <person name="Hsieh H.M."/>
            <person name="Youens-Clark K."/>
            <person name="Lutzoni F."/>
            <person name="Miadlikowska J."/>
            <person name="Eastwood D.C."/>
            <person name="Hamelin R.C."/>
            <person name="Grigoriev I.V."/>
            <person name="U'Ren J.M."/>
        </authorList>
    </citation>
    <scope>NUCLEOTIDE SEQUENCE [LARGE SCALE GENOMIC DNA]</scope>
    <source>
        <strain evidence="1 2">ER1909</strain>
    </source>
</reference>
<organism evidence="1 2">
    <name type="scientific">Hypoxylon rubiginosum</name>
    <dbReference type="NCBI Taxonomy" id="110542"/>
    <lineage>
        <taxon>Eukaryota</taxon>
        <taxon>Fungi</taxon>
        <taxon>Dikarya</taxon>
        <taxon>Ascomycota</taxon>
        <taxon>Pezizomycotina</taxon>
        <taxon>Sordariomycetes</taxon>
        <taxon>Xylariomycetidae</taxon>
        <taxon>Xylariales</taxon>
        <taxon>Hypoxylaceae</taxon>
        <taxon>Hypoxylon</taxon>
    </lineage>
</organism>
<protein>
    <submittedName>
        <fullName evidence="1">Uncharacterized protein</fullName>
    </submittedName>
</protein>
<accession>A0ACC0CJM0</accession>